<evidence type="ECO:0000313" key="3">
    <source>
        <dbReference type="EMBL" id="KHN99489.1"/>
    </source>
</evidence>
<dbReference type="OrthoDB" id="3057168at2759"/>
<sequence length="517" mass="58915">MASEDAATKRQKKRLIVCCDGTWMNSDYGFSKSSPFSRKGTLQVPSNVTRISRCFKRRCADGTLQIISYESGVGSGSNTLDSITGGAFGTGLAERVREVYAYLCANYMDGDEIFLVGFSRGAFTARSVSGMIANLGLLTREGVEHFYPIFRDMQNWENDDYDDPFPTVPFRDKPKGANADVEYRARLEKMGYTRVYQKDNNLIKVKGVYRIEHAFQALALDETRTPFSPAVWERPRREGLGSVDLRQVWFPGNHGNCGGGWDDQGIANATLAWMMDQMTSVGVEFDTPSLKRVVEQTFDFYESPEAHKQKRDRRKLRQWAVDPIFNANKPLRPWALGSIQRVGGLLYALSGDTIRTPGMYKQVDPKTSTSRETYLQNTNEKVHSSVRVRLACEGLGLNDESVWACQALCDWKLKRAVFEYDQEPSIHEYRPYDRYRDRPSREGWIWKYVGSEKNAPNQRIMPEEPLGPYERYLLEFSGGTPNVYDYAEGRANGSKKRRSRHDGPRRALLRQGASHTY</sequence>
<protein>
    <recommendedName>
        <fullName evidence="2">T6SS Phospholipase effector Tle1-like catalytic domain-containing protein</fullName>
    </recommendedName>
</protein>
<feature type="region of interest" description="Disordered" evidence="1">
    <location>
        <begin position="487"/>
        <end position="517"/>
    </location>
</feature>
<dbReference type="Proteomes" id="UP000030816">
    <property type="component" value="Unassembled WGS sequence"/>
</dbReference>
<proteinExistence type="predicted"/>
<dbReference type="PANTHER" id="PTHR33840">
    <property type="match status" value="1"/>
</dbReference>
<organism evidence="3 4">
    <name type="scientific">Metarhizium album (strain ARSEF 1941)</name>
    <dbReference type="NCBI Taxonomy" id="1081103"/>
    <lineage>
        <taxon>Eukaryota</taxon>
        <taxon>Fungi</taxon>
        <taxon>Dikarya</taxon>
        <taxon>Ascomycota</taxon>
        <taxon>Pezizomycotina</taxon>
        <taxon>Sordariomycetes</taxon>
        <taxon>Hypocreomycetidae</taxon>
        <taxon>Hypocreales</taxon>
        <taxon>Clavicipitaceae</taxon>
        <taxon>Metarhizium</taxon>
    </lineage>
</organism>
<evidence type="ECO:0000256" key="1">
    <source>
        <dbReference type="SAM" id="MobiDB-lite"/>
    </source>
</evidence>
<dbReference type="PANTHER" id="PTHR33840:SF1">
    <property type="entry name" value="TLE1 PHOSPHOLIPASE DOMAIN-CONTAINING PROTEIN"/>
    <property type="match status" value="1"/>
</dbReference>
<comment type="caution">
    <text evidence="3">The sequence shown here is derived from an EMBL/GenBank/DDBJ whole genome shotgun (WGS) entry which is preliminary data.</text>
</comment>
<evidence type="ECO:0000313" key="4">
    <source>
        <dbReference type="Proteomes" id="UP000030816"/>
    </source>
</evidence>
<dbReference type="RefSeq" id="XP_040680555.1">
    <property type="nucleotide sequence ID" value="XM_040821141.1"/>
</dbReference>
<feature type="domain" description="T6SS Phospholipase effector Tle1-like catalytic" evidence="2">
    <location>
        <begin position="13"/>
        <end position="277"/>
    </location>
</feature>
<dbReference type="Pfam" id="PF09994">
    <property type="entry name" value="T6SS_Tle1-like_cat"/>
    <property type="match status" value="1"/>
</dbReference>
<reference evidence="3 4" key="1">
    <citation type="journal article" date="2014" name="Proc. Natl. Acad. Sci. U.S.A.">
        <title>Trajectory and genomic determinants of fungal-pathogen speciation and host adaptation.</title>
        <authorList>
            <person name="Hu X."/>
            <person name="Xiao G."/>
            <person name="Zheng P."/>
            <person name="Shang Y."/>
            <person name="Su Y."/>
            <person name="Zhang X."/>
            <person name="Liu X."/>
            <person name="Zhan S."/>
            <person name="St Leger R.J."/>
            <person name="Wang C."/>
        </authorList>
    </citation>
    <scope>NUCLEOTIDE SEQUENCE [LARGE SCALE GENOMIC DNA]</scope>
    <source>
        <strain evidence="3 4">ARSEF 1941</strain>
    </source>
</reference>
<dbReference type="GeneID" id="63736797"/>
<keyword evidence="4" id="KW-1185">Reference proteome</keyword>
<name>A0A0B2X0U7_METAS</name>
<dbReference type="InterPro" id="IPR029058">
    <property type="entry name" value="AB_hydrolase_fold"/>
</dbReference>
<dbReference type="AlphaFoldDB" id="A0A0B2X0U7"/>
<dbReference type="InterPro" id="IPR018712">
    <property type="entry name" value="Tle1-like_cat"/>
</dbReference>
<dbReference type="SUPFAM" id="SSF53474">
    <property type="entry name" value="alpha/beta-Hydrolases"/>
    <property type="match status" value="1"/>
</dbReference>
<gene>
    <name evidence="3" type="ORF">MAM_02342</name>
</gene>
<evidence type="ECO:0000259" key="2">
    <source>
        <dbReference type="Pfam" id="PF09994"/>
    </source>
</evidence>
<dbReference type="EMBL" id="AZHE01000004">
    <property type="protein sequence ID" value="KHN99489.1"/>
    <property type="molecule type" value="Genomic_DNA"/>
</dbReference>
<dbReference type="STRING" id="1081103.A0A0B2X0U7"/>
<dbReference type="HOGENOM" id="CLU_005049_1_1_1"/>
<accession>A0A0B2X0U7</accession>